<keyword evidence="2" id="KW-0378">Hydrolase</keyword>
<comment type="cofactor">
    <cofactor evidence="4">
        <name>Zn(2+)</name>
        <dbReference type="ChEBI" id="CHEBI:29105"/>
    </cofactor>
    <text evidence="4">Binds 1 divalent metal cation per subunit.</text>
</comment>
<comment type="similarity">
    <text evidence="1">Belongs to the SMP-30/CGR1 family.</text>
</comment>
<feature type="domain" description="SMP-30/Gluconolactonase/LRE-like region" evidence="5">
    <location>
        <begin position="22"/>
        <end position="273"/>
    </location>
</feature>
<name>A0A7T1TD17_9ACTN</name>
<dbReference type="Gene3D" id="2.120.10.30">
    <property type="entry name" value="TolB, C-terminal domain"/>
    <property type="match status" value="1"/>
</dbReference>
<protein>
    <submittedName>
        <fullName evidence="6">SMP-30/gluconolactonase/LRE family protein</fullName>
    </submittedName>
</protein>
<evidence type="ECO:0000256" key="2">
    <source>
        <dbReference type="ARBA" id="ARBA00022801"/>
    </source>
</evidence>
<dbReference type="PANTHER" id="PTHR47572:SF4">
    <property type="entry name" value="LACTONASE DRP35"/>
    <property type="match status" value="1"/>
</dbReference>
<dbReference type="GO" id="GO:0046872">
    <property type="term" value="F:metal ion binding"/>
    <property type="evidence" value="ECO:0007669"/>
    <property type="project" value="UniProtKB-KW"/>
</dbReference>
<accession>A0A7T1TD17</accession>
<organism evidence="6 7">
    <name type="scientific">Streptomyces bathyalis</name>
    <dbReference type="NCBI Taxonomy" id="2710756"/>
    <lineage>
        <taxon>Bacteria</taxon>
        <taxon>Bacillati</taxon>
        <taxon>Actinomycetota</taxon>
        <taxon>Actinomycetes</taxon>
        <taxon>Kitasatosporales</taxon>
        <taxon>Streptomycetaceae</taxon>
        <taxon>Streptomyces</taxon>
    </lineage>
</organism>
<reference evidence="7" key="1">
    <citation type="submission" date="2020-02" db="EMBL/GenBank/DDBJ databases">
        <title>Streptomyces sp. ASO4wet.</title>
        <authorList>
            <person name="Risdian C."/>
            <person name="Landwehr W."/>
            <person name="Schupp P."/>
            <person name="Wink J."/>
        </authorList>
    </citation>
    <scope>NUCLEOTIDE SEQUENCE [LARGE SCALE GENOMIC DNA]</scope>
    <source>
        <strain evidence="7">ASO4wet</strain>
    </source>
</reference>
<feature type="binding site" evidence="4">
    <location>
        <position position="216"/>
    </location>
    <ligand>
        <name>a divalent metal cation</name>
        <dbReference type="ChEBI" id="CHEBI:60240"/>
    </ligand>
</feature>
<evidence type="ECO:0000256" key="1">
    <source>
        <dbReference type="ARBA" id="ARBA00008853"/>
    </source>
</evidence>
<dbReference type="AlphaFoldDB" id="A0A7T1TD17"/>
<feature type="binding site" evidence="4">
    <location>
        <position position="105"/>
    </location>
    <ligand>
        <name>substrate</name>
    </ligand>
</feature>
<feature type="binding site" evidence="4">
    <location>
        <position position="123"/>
    </location>
    <ligand>
        <name>substrate</name>
    </ligand>
</feature>
<feature type="active site" description="Proton donor/acceptor" evidence="3">
    <location>
        <position position="216"/>
    </location>
</feature>
<evidence type="ECO:0000256" key="3">
    <source>
        <dbReference type="PIRSR" id="PIRSR605511-1"/>
    </source>
</evidence>
<keyword evidence="7" id="KW-1185">Reference proteome</keyword>
<dbReference type="Pfam" id="PF08450">
    <property type="entry name" value="SGL"/>
    <property type="match status" value="1"/>
</dbReference>
<feature type="binding site" evidence="4">
    <location>
        <position position="22"/>
    </location>
    <ligand>
        <name>a divalent metal cation</name>
        <dbReference type="ChEBI" id="CHEBI:60240"/>
    </ligand>
</feature>
<dbReference type="InterPro" id="IPR013658">
    <property type="entry name" value="SGL"/>
</dbReference>
<dbReference type="PANTHER" id="PTHR47572">
    <property type="entry name" value="LIPOPROTEIN-RELATED"/>
    <property type="match status" value="1"/>
</dbReference>
<dbReference type="KEGG" id="sbat:G4Z16_14345"/>
<dbReference type="InterPro" id="IPR011042">
    <property type="entry name" value="6-blade_b-propeller_TolB-like"/>
</dbReference>
<dbReference type="GO" id="GO:0016787">
    <property type="term" value="F:hydrolase activity"/>
    <property type="evidence" value="ECO:0007669"/>
    <property type="project" value="UniProtKB-KW"/>
</dbReference>
<dbReference type="InterPro" id="IPR051262">
    <property type="entry name" value="SMP-30/CGR1_Lactonase"/>
</dbReference>
<keyword evidence="4" id="KW-0862">Zinc</keyword>
<evidence type="ECO:0000259" key="5">
    <source>
        <dbReference type="Pfam" id="PF08450"/>
    </source>
</evidence>
<dbReference type="InterPro" id="IPR005511">
    <property type="entry name" value="SMP-30"/>
</dbReference>
<dbReference type="Proteomes" id="UP000595046">
    <property type="component" value="Chromosome"/>
</dbReference>
<dbReference type="PRINTS" id="PR01790">
    <property type="entry name" value="SMP30FAMILY"/>
</dbReference>
<sequence length="302" mass="32419">MEEGQPSARELTVVLDGYSYLECPRWHDGRLWVSDFYTNQVVATDGRGGTEVVAAVPNQPSGIGFLPDGRALIVSMRDHRVLVRQERGQLTEHADLSDAVSGMLNDMVVDERGRAYVGNFGFDLMGGEALRYTTITRVDPDGTVTTAAKDLGFPNGMVILPGGVLVVAETFAGRLTAFDIGEDGALSNRRIWAQFGETPQTEDVGEAVERLEVGPDGICADADGAIWVADALHSRVIRVAEGGGILEEIPTGTGVFACMLGGDDGRTLYLCAAPSFPEHERRPVREAQLLSVRVEVPHAGLP</sequence>
<evidence type="ECO:0000313" key="7">
    <source>
        <dbReference type="Proteomes" id="UP000595046"/>
    </source>
</evidence>
<keyword evidence="4" id="KW-0479">Metal-binding</keyword>
<feature type="binding site" evidence="4">
    <location>
        <position position="155"/>
    </location>
    <ligand>
        <name>a divalent metal cation</name>
        <dbReference type="ChEBI" id="CHEBI:60240"/>
    </ligand>
</feature>
<dbReference type="EMBL" id="CP048882">
    <property type="protein sequence ID" value="QPP10701.1"/>
    <property type="molecule type" value="Genomic_DNA"/>
</dbReference>
<evidence type="ECO:0000256" key="4">
    <source>
        <dbReference type="PIRSR" id="PIRSR605511-2"/>
    </source>
</evidence>
<evidence type="ECO:0000313" key="6">
    <source>
        <dbReference type="EMBL" id="QPP10701.1"/>
    </source>
</evidence>
<gene>
    <name evidence="6" type="ORF">G4Z16_14345</name>
</gene>
<dbReference type="SUPFAM" id="SSF63829">
    <property type="entry name" value="Calcium-dependent phosphotriesterase"/>
    <property type="match status" value="1"/>
</dbReference>
<proteinExistence type="inferred from homology"/>